<accession>M3ERJ8</accession>
<dbReference type="AlphaFoldDB" id="M3ERJ8"/>
<evidence type="ECO:0000256" key="1">
    <source>
        <dbReference type="SAM" id="MobiDB-lite"/>
    </source>
</evidence>
<organism evidence="2 3">
    <name type="scientific">Streptomyces bottropensis ATCC 25435</name>
    <dbReference type="NCBI Taxonomy" id="1054862"/>
    <lineage>
        <taxon>Bacteria</taxon>
        <taxon>Bacillati</taxon>
        <taxon>Actinomycetota</taxon>
        <taxon>Actinomycetes</taxon>
        <taxon>Kitasatosporales</taxon>
        <taxon>Streptomycetaceae</taxon>
        <taxon>Streptomyces</taxon>
    </lineage>
</organism>
<protein>
    <submittedName>
        <fullName evidence="2">Uncharacterized protein</fullName>
    </submittedName>
</protein>
<dbReference type="EMBL" id="KB405096">
    <property type="protein sequence ID" value="EMF51678.1"/>
    <property type="molecule type" value="Genomic_DNA"/>
</dbReference>
<dbReference type="Proteomes" id="UP000030760">
    <property type="component" value="Unassembled WGS sequence"/>
</dbReference>
<sequence>MQGRGAGERAQPPRQTLVGGRARCRARPRAGLGRNAVRRCG</sequence>
<name>M3ERJ8_9ACTN</name>
<gene>
    <name evidence="2" type="ORF">SBD_7384</name>
</gene>
<evidence type="ECO:0000313" key="2">
    <source>
        <dbReference type="EMBL" id="EMF51678.1"/>
    </source>
</evidence>
<proteinExistence type="predicted"/>
<reference evidence="3" key="1">
    <citation type="journal article" date="2013" name="Genome Announc.">
        <title>Draft Genome Sequence of Streptomyces bottropensis ATCC 25435, a Bottromycin-Producing Actinomycete.</title>
        <authorList>
            <person name="Zhang H."/>
            <person name="Zhou W."/>
            <person name="Zhuang Y."/>
            <person name="Liang X."/>
            <person name="Liu T."/>
        </authorList>
    </citation>
    <scope>NUCLEOTIDE SEQUENCE [LARGE SCALE GENOMIC DNA]</scope>
    <source>
        <strain evidence="3">ATCC 25435</strain>
    </source>
</reference>
<feature type="region of interest" description="Disordered" evidence="1">
    <location>
        <begin position="1"/>
        <end position="41"/>
    </location>
</feature>
<evidence type="ECO:0000313" key="3">
    <source>
        <dbReference type="Proteomes" id="UP000030760"/>
    </source>
</evidence>